<dbReference type="GO" id="GO:0016747">
    <property type="term" value="F:acyltransferase activity, transferring groups other than amino-acyl groups"/>
    <property type="evidence" value="ECO:0007669"/>
    <property type="project" value="InterPro"/>
</dbReference>
<keyword evidence="2" id="KW-0808">Transferase</keyword>
<name>A0A172ZGG0_9BACL</name>
<dbReference type="Proteomes" id="UP000078148">
    <property type="component" value="Chromosome"/>
</dbReference>
<dbReference type="PROSITE" id="PS51186">
    <property type="entry name" value="GNAT"/>
    <property type="match status" value="1"/>
</dbReference>
<dbReference type="OrthoDB" id="9796171at2"/>
<feature type="domain" description="N-acetyltransferase" evidence="1">
    <location>
        <begin position="6"/>
        <end position="151"/>
    </location>
</feature>
<dbReference type="RefSeq" id="WP_060534630.1">
    <property type="nucleotide sequence ID" value="NZ_CP013023.1"/>
</dbReference>
<dbReference type="Gene3D" id="3.40.630.30">
    <property type="match status" value="1"/>
</dbReference>
<dbReference type="AlphaFoldDB" id="A0A172ZGG0"/>
<evidence type="ECO:0000259" key="1">
    <source>
        <dbReference type="PROSITE" id="PS51186"/>
    </source>
</evidence>
<proteinExistence type="predicted"/>
<dbReference type="CDD" id="cd04301">
    <property type="entry name" value="NAT_SF"/>
    <property type="match status" value="1"/>
</dbReference>
<dbReference type="Pfam" id="PF13673">
    <property type="entry name" value="Acetyltransf_10"/>
    <property type="match status" value="1"/>
</dbReference>
<organism evidence="2 3">
    <name type="scientific">Paenibacillus bovis</name>
    <dbReference type="NCBI Taxonomy" id="1616788"/>
    <lineage>
        <taxon>Bacteria</taxon>
        <taxon>Bacillati</taxon>
        <taxon>Bacillota</taxon>
        <taxon>Bacilli</taxon>
        <taxon>Bacillales</taxon>
        <taxon>Paenibacillaceae</taxon>
        <taxon>Paenibacillus</taxon>
    </lineage>
</organism>
<evidence type="ECO:0000313" key="2">
    <source>
        <dbReference type="EMBL" id="ANF96619.1"/>
    </source>
</evidence>
<dbReference type="KEGG" id="pbv:AR543_11785"/>
<protein>
    <submittedName>
        <fullName evidence="2">GNAT family acetyltransferase</fullName>
    </submittedName>
</protein>
<dbReference type="SUPFAM" id="SSF55729">
    <property type="entry name" value="Acyl-CoA N-acyltransferases (Nat)"/>
    <property type="match status" value="1"/>
</dbReference>
<dbReference type="InterPro" id="IPR016181">
    <property type="entry name" value="Acyl_CoA_acyltransferase"/>
</dbReference>
<dbReference type="InterPro" id="IPR000182">
    <property type="entry name" value="GNAT_dom"/>
</dbReference>
<gene>
    <name evidence="2" type="ORF">AR543_11785</name>
</gene>
<accession>A0A172ZGG0</accession>
<keyword evidence="3" id="KW-1185">Reference proteome</keyword>
<evidence type="ECO:0000313" key="3">
    <source>
        <dbReference type="Proteomes" id="UP000078148"/>
    </source>
</evidence>
<reference evidence="2 3" key="2">
    <citation type="journal article" date="2016" name="Int. J. Syst. Evol. Microbiol.">
        <title>Paenibacillus bovis sp. nov., isolated from raw yak (Bos grunniens) milk.</title>
        <authorList>
            <person name="Gao C."/>
            <person name="Han J."/>
            <person name="Liu Z."/>
            <person name="Xu X."/>
            <person name="Hang F."/>
            <person name="Wu Z."/>
        </authorList>
    </citation>
    <scope>NUCLEOTIDE SEQUENCE [LARGE SCALE GENOMIC DNA]</scope>
    <source>
        <strain evidence="2 3">BD3526</strain>
    </source>
</reference>
<reference evidence="3" key="1">
    <citation type="submission" date="2015-10" db="EMBL/GenBank/DDBJ databases">
        <title>Genome of Paenibacillus bovis sp. nov.</title>
        <authorList>
            <person name="Wu Z."/>
            <person name="Gao C."/>
            <person name="Liu Z."/>
            <person name="Zheng H."/>
        </authorList>
    </citation>
    <scope>NUCLEOTIDE SEQUENCE [LARGE SCALE GENOMIC DNA]</scope>
    <source>
        <strain evidence="3">BD3526</strain>
    </source>
</reference>
<sequence length="154" mass="17961">MTWHIKHFNELNTRELYQILKERTDIFVVEQNCPYPEVDGRDVDCYHLFKLENEQIAAYARLLPPGVAYPQASIGRVIVPAIHRGKGYAGELFARAVDFIQQELNEVEIKIQAQEYLCRFYGAYGFEPISESYLEDGIPHVDMLLKERRVQQQV</sequence>
<dbReference type="EMBL" id="CP013023">
    <property type="protein sequence ID" value="ANF96619.1"/>
    <property type="molecule type" value="Genomic_DNA"/>
</dbReference>